<sequence length="130" mass="12554">MASSSSAQLRNAVCFSVALILLIQMDAQLAVAAPSAPAAAPTLSANAPVTATPDVAPAPPPKKSLTFTPVAAPAAGPLGSLISAPLSAPATAPAPGPLANAKNAGMKMAVTSGWTTLLISSSALVVSAMI</sequence>
<keyword evidence="3" id="KW-1185">Reference proteome</keyword>
<evidence type="ECO:0000313" key="3">
    <source>
        <dbReference type="Proteomes" id="UP000077202"/>
    </source>
</evidence>
<dbReference type="AlphaFoldDB" id="A0A176VIJ5"/>
<proteinExistence type="predicted"/>
<reference evidence="2" key="1">
    <citation type="submission" date="2016-03" db="EMBL/GenBank/DDBJ databases">
        <title>Mechanisms controlling the formation of the plant cell surface in tip-growing cells are functionally conserved among land plants.</title>
        <authorList>
            <person name="Honkanen S."/>
            <person name="Jones V.A."/>
            <person name="Morieri G."/>
            <person name="Champion C."/>
            <person name="Hetherington A.J."/>
            <person name="Kelly S."/>
            <person name="Saint-Marcoux D."/>
            <person name="Proust H."/>
            <person name="Prescott H."/>
            <person name="Dolan L."/>
        </authorList>
    </citation>
    <scope>NUCLEOTIDE SEQUENCE [LARGE SCALE GENOMIC DNA]</scope>
    <source>
        <tissue evidence="2">Whole gametophyte</tissue>
    </source>
</reference>
<feature type="chain" id="PRO_5008051820" description="Arabinogalactan protein" evidence="1">
    <location>
        <begin position="33"/>
        <end position="130"/>
    </location>
</feature>
<evidence type="ECO:0000313" key="2">
    <source>
        <dbReference type="EMBL" id="OAE20182.1"/>
    </source>
</evidence>
<comment type="caution">
    <text evidence="2">The sequence shown here is derived from an EMBL/GenBank/DDBJ whole genome shotgun (WGS) entry which is preliminary data.</text>
</comment>
<gene>
    <name evidence="2" type="ORF">AXG93_4472s1060</name>
</gene>
<accession>A0A176VIJ5</accession>
<evidence type="ECO:0008006" key="4">
    <source>
        <dbReference type="Google" id="ProtNLM"/>
    </source>
</evidence>
<protein>
    <recommendedName>
        <fullName evidence="4">Arabinogalactan protein</fullName>
    </recommendedName>
</protein>
<keyword evidence="1" id="KW-0732">Signal</keyword>
<evidence type="ECO:0000256" key="1">
    <source>
        <dbReference type="SAM" id="SignalP"/>
    </source>
</evidence>
<dbReference type="EMBL" id="LVLJ01003667">
    <property type="protein sequence ID" value="OAE20182.1"/>
    <property type="molecule type" value="Genomic_DNA"/>
</dbReference>
<organism evidence="2 3">
    <name type="scientific">Marchantia polymorpha subsp. ruderalis</name>
    <dbReference type="NCBI Taxonomy" id="1480154"/>
    <lineage>
        <taxon>Eukaryota</taxon>
        <taxon>Viridiplantae</taxon>
        <taxon>Streptophyta</taxon>
        <taxon>Embryophyta</taxon>
        <taxon>Marchantiophyta</taxon>
        <taxon>Marchantiopsida</taxon>
        <taxon>Marchantiidae</taxon>
        <taxon>Marchantiales</taxon>
        <taxon>Marchantiaceae</taxon>
        <taxon>Marchantia</taxon>
    </lineage>
</organism>
<name>A0A176VIJ5_MARPO</name>
<dbReference type="Proteomes" id="UP000077202">
    <property type="component" value="Unassembled WGS sequence"/>
</dbReference>
<feature type="signal peptide" evidence="1">
    <location>
        <begin position="1"/>
        <end position="32"/>
    </location>
</feature>